<gene>
    <name evidence="1" type="ORF">BQ8794_30329</name>
</gene>
<evidence type="ECO:0000313" key="2">
    <source>
        <dbReference type="Proteomes" id="UP000188388"/>
    </source>
</evidence>
<proteinExistence type="predicted"/>
<protein>
    <submittedName>
        <fullName evidence="1">Uncharacterized protein</fullName>
    </submittedName>
</protein>
<reference evidence="2" key="1">
    <citation type="submission" date="2017-01" db="EMBL/GenBank/DDBJ databases">
        <authorList>
            <person name="Brunel B."/>
        </authorList>
    </citation>
    <scope>NUCLEOTIDE SEQUENCE [LARGE SCALE GENOMIC DNA]</scope>
</reference>
<sequence length="109" mass="11945">MNRQDNETGLRRNTAAIAIWENEGGAPGPDLTEQLYGRRVEADRSWTVYHVFTGVAARVGNDDLIGLNRSQATSSIMSLNRRTAERRKQRISLLALAQDASGATVACQS</sequence>
<dbReference type="AlphaFoldDB" id="A0A1R3VAD9"/>
<accession>A0A1R3VAD9</accession>
<dbReference type="EMBL" id="FTPD01000023">
    <property type="protein sequence ID" value="SIT56880.1"/>
    <property type="molecule type" value="Genomic_DNA"/>
</dbReference>
<dbReference type="STRING" id="1631249.BQ8794_30329"/>
<organism evidence="1 2">
    <name type="scientific">Mesorhizobium prunaredense</name>
    <dbReference type="NCBI Taxonomy" id="1631249"/>
    <lineage>
        <taxon>Bacteria</taxon>
        <taxon>Pseudomonadati</taxon>
        <taxon>Pseudomonadota</taxon>
        <taxon>Alphaproteobacteria</taxon>
        <taxon>Hyphomicrobiales</taxon>
        <taxon>Phyllobacteriaceae</taxon>
        <taxon>Mesorhizobium</taxon>
    </lineage>
</organism>
<evidence type="ECO:0000313" key="1">
    <source>
        <dbReference type="EMBL" id="SIT56880.1"/>
    </source>
</evidence>
<dbReference type="Proteomes" id="UP000188388">
    <property type="component" value="Unassembled WGS sequence"/>
</dbReference>
<keyword evidence="2" id="KW-1185">Reference proteome</keyword>
<dbReference type="RefSeq" id="WP_077380185.1">
    <property type="nucleotide sequence ID" value="NZ_FTPD01000023.1"/>
</dbReference>
<name>A0A1R3VAD9_9HYPH</name>